<feature type="domain" description="N-acetyltransferase" evidence="3">
    <location>
        <begin position="1"/>
        <end position="144"/>
    </location>
</feature>
<dbReference type="CDD" id="cd04301">
    <property type="entry name" value="NAT_SF"/>
    <property type="match status" value="1"/>
</dbReference>
<evidence type="ECO:0000313" key="4">
    <source>
        <dbReference type="EMBL" id="AFI78618.1"/>
    </source>
</evidence>
<dbReference type="Gene3D" id="3.40.630.30">
    <property type="match status" value="1"/>
</dbReference>
<dbReference type="PROSITE" id="PS51186">
    <property type="entry name" value="GNAT"/>
    <property type="match status" value="1"/>
</dbReference>
<dbReference type="InterPro" id="IPR016181">
    <property type="entry name" value="Acyl_CoA_acyltransferase"/>
</dbReference>
<dbReference type="InterPro" id="IPR050832">
    <property type="entry name" value="Bact_Acetyltransf"/>
</dbReference>
<keyword evidence="1 4" id="KW-0808">Transferase</keyword>
<dbReference type="SUPFAM" id="SSF55729">
    <property type="entry name" value="Acyl-CoA N-acyltransferases (Nat)"/>
    <property type="match status" value="1"/>
</dbReference>
<dbReference type="PANTHER" id="PTHR43877">
    <property type="entry name" value="AMINOALKYLPHOSPHONATE N-ACETYLTRANSFERASE-RELATED-RELATED"/>
    <property type="match status" value="1"/>
</dbReference>
<gene>
    <name evidence="4" type="ORF">ws643C1_0028</name>
</gene>
<evidence type="ECO:0000259" key="3">
    <source>
        <dbReference type="PROSITE" id="PS51186"/>
    </source>
</evidence>
<reference evidence="4" key="1">
    <citation type="journal article" date="2012" name="ISME J.">
        <title>Roseobacter clade bacteria are abundant in coastal sediments and encode a novel combination of sulfur oxidation genes.</title>
        <authorList>
            <person name="Lenk S."/>
            <person name="Moraru C."/>
            <person name="Hahnke S."/>
            <person name="Arnds J."/>
            <person name="Richter M."/>
            <person name="Kube M."/>
            <person name="Reinhardt R."/>
            <person name="Brinkhoff T."/>
            <person name="Harder J."/>
            <person name="Amann R."/>
            <person name="Mussmann M."/>
        </authorList>
    </citation>
    <scope>NUCLEOTIDE SEQUENCE</scope>
</reference>
<proteinExistence type="predicted"/>
<dbReference type="Pfam" id="PF00583">
    <property type="entry name" value="Acetyltransf_1"/>
    <property type="match status" value="1"/>
</dbReference>
<dbReference type="AlphaFoldDB" id="I1X543"/>
<dbReference type="EMBL" id="JQ256786">
    <property type="protein sequence ID" value="AFI78618.1"/>
    <property type="molecule type" value="Genomic_DNA"/>
</dbReference>
<organism evidence="4">
    <name type="scientific">uncultured bacterium ws643C1</name>
    <dbReference type="NCBI Taxonomy" id="1131833"/>
    <lineage>
        <taxon>Bacteria</taxon>
        <taxon>environmental samples</taxon>
    </lineage>
</organism>
<accession>I1X543</accession>
<dbReference type="InterPro" id="IPR000182">
    <property type="entry name" value="GNAT_dom"/>
</dbReference>
<evidence type="ECO:0000256" key="2">
    <source>
        <dbReference type="ARBA" id="ARBA00023315"/>
    </source>
</evidence>
<evidence type="ECO:0000256" key="1">
    <source>
        <dbReference type="ARBA" id="ARBA00022679"/>
    </source>
</evidence>
<keyword evidence="2" id="KW-0012">Acyltransferase</keyword>
<sequence length="148" mass="17116">MRITEPSTADEFAGYYALRWKILRAPWKQPRGSEQDDVEDSCQHLMVVNDDDRIVAVGRLQFNNIREAQIRYMAVAINAQRRGIGSRLLLALEQRARELGASRVVLDAREQALRFYRKHDYVVHGPGHTLFNAVTHIKMTKSFDHQAR</sequence>
<name>I1X543_9BACT</name>
<protein>
    <submittedName>
        <fullName evidence="4">Galactoside O-acetyltransferase</fullName>
    </submittedName>
</protein>
<dbReference type="GO" id="GO:0016747">
    <property type="term" value="F:acyltransferase activity, transferring groups other than amino-acyl groups"/>
    <property type="evidence" value="ECO:0007669"/>
    <property type="project" value="InterPro"/>
</dbReference>